<dbReference type="EMBL" id="JBDIZK010000002">
    <property type="protein sequence ID" value="MEN3746531.1"/>
    <property type="molecule type" value="Genomic_DNA"/>
</dbReference>
<feature type="transmembrane region" description="Helical" evidence="1">
    <location>
        <begin position="27"/>
        <end position="48"/>
    </location>
</feature>
<keyword evidence="1" id="KW-0812">Transmembrane</keyword>
<comment type="caution">
    <text evidence="2">The sequence shown here is derived from an EMBL/GenBank/DDBJ whole genome shotgun (WGS) entry which is preliminary data.</text>
</comment>
<accession>A0ABV0B7L2</accession>
<dbReference type="InterPro" id="IPR045936">
    <property type="entry name" value="DUF6356"/>
</dbReference>
<keyword evidence="3" id="KW-1185">Reference proteome</keyword>
<dbReference type="Pfam" id="PF19883">
    <property type="entry name" value="DUF6356"/>
    <property type="match status" value="1"/>
</dbReference>
<reference evidence="2 3" key="1">
    <citation type="submission" date="2024-05" db="EMBL/GenBank/DDBJ databases">
        <title>Sphingomonas sp. HF-S3 16S ribosomal RNA gene Genome sequencing and assembly.</title>
        <authorList>
            <person name="Lee H."/>
        </authorList>
    </citation>
    <scope>NUCLEOTIDE SEQUENCE [LARGE SCALE GENOMIC DNA]</scope>
    <source>
        <strain evidence="2 3">HF-S3</strain>
    </source>
</reference>
<sequence>MFDRVFLSHPRSVGETYVEHAGVAGRFGATMIVGGVACLIHAVLPAVFPRAASDRVKRLYAQMVARQPNAPAMRQAHRDPEWQIEYEI</sequence>
<keyword evidence="1" id="KW-1133">Transmembrane helix</keyword>
<evidence type="ECO:0000313" key="2">
    <source>
        <dbReference type="EMBL" id="MEN3746531.1"/>
    </source>
</evidence>
<name>A0ABV0B7L2_9SPHN</name>
<dbReference type="RefSeq" id="WP_346245530.1">
    <property type="nucleotide sequence ID" value="NZ_JBDIZK010000002.1"/>
</dbReference>
<organism evidence="2 3">
    <name type="scientific">Sphingomonas rustica</name>
    <dbReference type="NCBI Taxonomy" id="3103142"/>
    <lineage>
        <taxon>Bacteria</taxon>
        <taxon>Pseudomonadati</taxon>
        <taxon>Pseudomonadota</taxon>
        <taxon>Alphaproteobacteria</taxon>
        <taxon>Sphingomonadales</taxon>
        <taxon>Sphingomonadaceae</taxon>
        <taxon>Sphingomonas</taxon>
    </lineage>
</organism>
<protein>
    <submittedName>
        <fullName evidence="2">DUF6356 family protein</fullName>
    </submittedName>
</protein>
<proteinExistence type="predicted"/>
<keyword evidence="1" id="KW-0472">Membrane</keyword>
<dbReference type="Proteomes" id="UP001427805">
    <property type="component" value="Unassembled WGS sequence"/>
</dbReference>
<evidence type="ECO:0000313" key="3">
    <source>
        <dbReference type="Proteomes" id="UP001427805"/>
    </source>
</evidence>
<evidence type="ECO:0000256" key="1">
    <source>
        <dbReference type="SAM" id="Phobius"/>
    </source>
</evidence>
<gene>
    <name evidence="2" type="ORF">TPR58_05085</name>
</gene>